<protein>
    <recommendedName>
        <fullName evidence="1">Knr4/Smi1-like domain-containing protein</fullName>
    </recommendedName>
</protein>
<feature type="domain" description="Knr4/Smi1-like" evidence="1">
    <location>
        <begin position="18"/>
        <end position="133"/>
    </location>
</feature>
<sequence>MWRELVAGAGSGAELRPPVRETHIGEAERRLGHPLPSDLVELLLETDGVVDSHGTSVVWSTGRITADNLAFRRSPSFARLYRPFGSLLFFGDNGGGDQFAFAVGRGGDGVFVWDHETDERCVVASSLEEYVRRSLEADAGDWYRQ</sequence>
<dbReference type="SUPFAM" id="SSF160631">
    <property type="entry name" value="SMI1/KNR4-like"/>
    <property type="match status" value="1"/>
</dbReference>
<dbReference type="InterPro" id="IPR037883">
    <property type="entry name" value="Knr4/Smi1-like_sf"/>
</dbReference>
<evidence type="ECO:0000313" key="2">
    <source>
        <dbReference type="EMBL" id="GAA2411040.1"/>
    </source>
</evidence>
<dbReference type="Gene3D" id="3.40.1580.10">
    <property type="entry name" value="SMI1/KNR4-like"/>
    <property type="match status" value="1"/>
</dbReference>
<name>A0ABN3IRY0_9ACTN</name>
<dbReference type="InterPro" id="IPR018958">
    <property type="entry name" value="Knr4/Smi1-like_dom"/>
</dbReference>
<reference evidence="2 3" key="1">
    <citation type="journal article" date="2019" name="Int. J. Syst. Evol. Microbiol.">
        <title>The Global Catalogue of Microorganisms (GCM) 10K type strain sequencing project: providing services to taxonomists for standard genome sequencing and annotation.</title>
        <authorList>
            <consortium name="The Broad Institute Genomics Platform"/>
            <consortium name="The Broad Institute Genome Sequencing Center for Infectious Disease"/>
            <person name="Wu L."/>
            <person name="Ma J."/>
        </authorList>
    </citation>
    <scope>NUCLEOTIDE SEQUENCE [LARGE SCALE GENOMIC DNA]</scope>
    <source>
        <strain evidence="2 3">JCM 6921</strain>
    </source>
</reference>
<comment type="caution">
    <text evidence="2">The sequence shown here is derived from an EMBL/GenBank/DDBJ whole genome shotgun (WGS) entry which is preliminary data.</text>
</comment>
<dbReference type="SMART" id="SM00860">
    <property type="entry name" value="SMI1_KNR4"/>
    <property type="match status" value="1"/>
</dbReference>
<organism evidence="2 3">
    <name type="scientific">Streptomyces glaucosporus</name>
    <dbReference type="NCBI Taxonomy" id="284044"/>
    <lineage>
        <taxon>Bacteria</taxon>
        <taxon>Bacillati</taxon>
        <taxon>Actinomycetota</taxon>
        <taxon>Actinomycetes</taxon>
        <taxon>Kitasatosporales</taxon>
        <taxon>Streptomycetaceae</taxon>
        <taxon>Streptomyces</taxon>
    </lineage>
</organism>
<keyword evidence="3" id="KW-1185">Reference proteome</keyword>
<proteinExistence type="predicted"/>
<dbReference type="EMBL" id="BAAATJ010000025">
    <property type="protein sequence ID" value="GAA2411040.1"/>
    <property type="molecule type" value="Genomic_DNA"/>
</dbReference>
<dbReference type="RefSeq" id="WP_344632912.1">
    <property type="nucleotide sequence ID" value="NZ_BAAATJ010000025.1"/>
</dbReference>
<dbReference type="Pfam" id="PF14568">
    <property type="entry name" value="SUKH_6"/>
    <property type="match status" value="1"/>
</dbReference>
<evidence type="ECO:0000259" key="1">
    <source>
        <dbReference type="SMART" id="SM00860"/>
    </source>
</evidence>
<dbReference type="Proteomes" id="UP001500058">
    <property type="component" value="Unassembled WGS sequence"/>
</dbReference>
<evidence type="ECO:0000313" key="3">
    <source>
        <dbReference type="Proteomes" id="UP001500058"/>
    </source>
</evidence>
<accession>A0ABN3IRY0</accession>
<gene>
    <name evidence="2" type="ORF">GCM10010420_44870</name>
</gene>